<organism evidence="1 2">
    <name type="scientific">Micromonospora vinacea</name>
    <dbReference type="NCBI Taxonomy" id="709878"/>
    <lineage>
        <taxon>Bacteria</taxon>
        <taxon>Bacillati</taxon>
        <taxon>Actinomycetota</taxon>
        <taxon>Actinomycetes</taxon>
        <taxon>Micromonosporales</taxon>
        <taxon>Micromonosporaceae</taxon>
        <taxon>Micromonospora</taxon>
    </lineage>
</organism>
<accession>A0ABS0KBT2</accession>
<comment type="caution">
    <text evidence="1">The sequence shown here is derived from an EMBL/GenBank/DDBJ whole genome shotgun (WGS) entry which is preliminary data.</text>
</comment>
<sequence length="114" mass="12960">MEKLLDLARSLSSDQFGERGLAEVRNIEQEFVEVITFTPADEIVAVLHTVLDEDWMGLPVWARNLAYRMACLQRPDDVALLREAATDLRNFGPDWNEIAAALNERAESLEKDQD</sequence>
<gene>
    <name evidence="1" type="ORF">IW249_006512</name>
</gene>
<evidence type="ECO:0000313" key="1">
    <source>
        <dbReference type="EMBL" id="MBG6106098.1"/>
    </source>
</evidence>
<reference evidence="1 2" key="1">
    <citation type="submission" date="2020-11" db="EMBL/GenBank/DDBJ databases">
        <title>Sequencing the genomes of 1000 actinobacteria strains.</title>
        <authorList>
            <person name="Klenk H.-P."/>
        </authorList>
    </citation>
    <scope>NUCLEOTIDE SEQUENCE [LARGE SCALE GENOMIC DNA]</scope>
    <source>
        <strain evidence="1 2">DSM 101695</strain>
    </source>
</reference>
<keyword evidence="2" id="KW-1185">Reference proteome</keyword>
<dbReference type="RefSeq" id="WP_196924303.1">
    <property type="nucleotide sequence ID" value="NZ_JADOTY010000001.1"/>
</dbReference>
<name>A0ABS0KBT2_9ACTN</name>
<dbReference type="Proteomes" id="UP000631791">
    <property type="component" value="Unassembled WGS sequence"/>
</dbReference>
<evidence type="ECO:0000313" key="2">
    <source>
        <dbReference type="Proteomes" id="UP000631791"/>
    </source>
</evidence>
<proteinExistence type="predicted"/>
<dbReference type="EMBL" id="JADOTY010000001">
    <property type="protein sequence ID" value="MBG6106098.1"/>
    <property type="molecule type" value="Genomic_DNA"/>
</dbReference>
<protein>
    <submittedName>
        <fullName evidence="1">Uncharacterized protein</fullName>
    </submittedName>
</protein>